<reference evidence="3 4" key="1">
    <citation type="journal article" date="2024" name="IMA Fungus">
        <title>Apiospora arundinis, a panoply of carbohydrate-active enzymes and secondary metabolites.</title>
        <authorList>
            <person name="Sorensen T."/>
            <person name="Petersen C."/>
            <person name="Muurmann A.T."/>
            <person name="Christiansen J.V."/>
            <person name="Brundto M.L."/>
            <person name="Overgaard C.K."/>
            <person name="Boysen A.T."/>
            <person name="Wollenberg R.D."/>
            <person name="Larsen T.O."/>
            <person name="Sorensen J.L."/>
            <person name="Nielsen K.L."/>
            <person name="Sondergaard T.E."/>
        </authorList>
    </citation>
    <scope>NUCLEOTIDE SEQUENCE [LARGE SCALE GENOMIC DNA]</scope>
    <source>
        <strain evidence="3 4">AAU 773</strain>
    </source>
</reference>
<dbReference type="Pfam" id="PF20882">
    <property type="entry name" value="Sos7"/>
    <property type="match status" value="1"/>
</dbReference>
<feature type="compositionally biased region" description="Low complexity" evidence="1">
    <location>
        <begin position="49"/>
        <end position="63"/>
    </location>
</feature>
<dbReference type="EMBL" id="JAPCWZ010000002">
    <property type="protein sequence ID" value="KAK8877772.1"/>
    <property type="molecule type" value="Genomic_DNA"/>
</dbReference>
<comment type="caution">
    <text evidence="3">The sequence shown here is derived from an EMBL/GenBank/DDBJ whole genome shotgun (WGS) entry which is preliminary data.</text>
</comment>
<protein>
    <submittedName>
        <fullName evidence="3">60s ribosomal protein l37 protein</fullName>
    </submittedName>
</protein>
<proteinExistence type="predicted"/>
<evidence type="ECO:0000259" key="2">
    <source>
        <dbReference type="Pfam" id="PF20882"/>
    </source>
</evidence>
<name>A0ABR2JJH0_9PEZI</name>
<dbReference type="PANTHER" id="PTHR37329">
    <property type="entry name" value="KINETOCHORE PROTEIN SOS7"/>
    <property type="match status" value="1"/>
</dbReference>
<feature type="region of interest" description="Disordered" evidence="1">
    <location>
        <begin position="244"/>
        <end position="273"/>
    </location>
</feature>
<dbReference type="InterPro" id="IPR037475">
    <property type="entry name" value="Sos7"/>
</dbReference>
<accession>A0ABR2JJH0</accession>
<evidence type="ECO:0000313" key="4">
    <source>
        <dbReference type="Proteomes" id="UP001390339"/>
    </source>
</evidence>
<dbReference type="InterPro" id="IPR048781">
    <property type="entry name" value="Sos7_CC"/>
</dbReference>
<gene>
    <name evidence="3" type="ORF">PGQ11_002718</name>
</gene>
<keyword evidence="3" id="KW-0689">Ribosomal protein</keyword>
<feature type="domain" description="Kinetochore protein Sos7 coiled-coil" evidence="2">
    <location>
        <begin position="84"/>
        <end position="158"/>
    </location>
</feature>
<evidence type="ECO:0000313" key="3">
    <source>
        <dbReference type="EMBL" id="KAK8877772.1"/>
    </source>
</evidence>
<evidence type="ECO:0000256" key="1">
    <source>
        <dbReference type="SAM" id="MobiDB-lite"/>
    </source>
</evidence>
<dbReference type="Proteomes" id="UP001390339">
    <property type="component" value="Unassembled WGS sequence"/>
</dbReference>
<dbReference type="Gene3D" id="1.10.287.1490">
    <property type="match status" value="1"/>
</dbReference>
<sequence length="299" mass="33907">MAKAKTPRSAKAAPRPQSPTDVLEAIKQLNAKHELSIIRLSEPISTEISSAQQSQQQRTSDVSNASLDAPTPASLEADLTHYRELFAKLRFSYVEQVTKEKFIRAIVGDPPLIVTPQENLDLELQNASAKADLKALKTDVAAMVEELERKGRELAERYQTVQLDTAKLEELPTKIAGLEEKVQELRATHAERLHENPDMNLPLQKTIDLVDERKRRRDELDRQLEQLQNQVPRKKKELERLQAELQPLETKRTNSTAAARESQRRKEGAVGGVEDDLEERGRWFRAAEAGLRQMLELES</sequence>
<dbReference type="GO" id="GO:0005840">
    <property type="term" value="C:ribosome"/>
    <property type="evidence" value="ECO:0007669"/>
    <property type="project" value="UniProtKB-KW"/>
</dbReference>
<dbReference type="PANTHER" id="PTHR37329:SF1">
    <property type="entry name" value="KINETOCHORE PROTEIN SOS7"/>
    <property type="match status" value="1"/>
</dbReference>
<feature type="region of interest" description="Disordered" evidence="1">
    <location>
        <begin position="1"/>
        <end position="21"/>
    </location>
</feature>
<organism evidence="3 4">
    <name type="scientific">Apiospora arundinis</name>
    <dbReference type="NCBI Taxonomy" id="335852"/>
    <lineage>
        <taxon>Eukaryota</taxon>
        <taxon>Fungi</taxon>
        <taxon>Dikarya</taxon>
        <taxon>Ascomycota</taxon>
        <taxon>Pezizomycotina</taxon>
        <taxon>Sordariomycetes</taxon>
        <taxon>Xylariomycetidae</taxon>
        <taxon>Amphisphaeriales</taxon>
        <taxon>Apiosporaceae</taxon>
        <taxon>Apiospora</taxon>
    </lineage>
</organism>
<feature type="region of interest" description="Disordered" evidence="1">
    <location>
        <begin position="47"/>
        <end position="71"/>
    </location>
</feature>
<keyword evidence="3" id="KW-0687">Ribonucleoprotein</keyword>
<keyword evidence="4" id="KW-1185">Reference proteome</keyword>